<feature type="transmembrane region" description="Helical" evidence="2">
    <location>
        <begin position="194"/>
        <end position="213"/>
    </location>
</feature>
<dbReference type="Pfam" id="PF01478">
    <property type="entry name" value="Peptidase_A24"/>
    <property type="match status" value="1"/>
</dbReference>
<evidence type="ECO:0000256" key="2">
    <source>
        <dbReference type="SAM" id="Phobius"/>
    </source>
</evidence>
<dbReference type="GO" id="GO:0005886">
    <property type="term" value="C:plasma membrane"/>
    <property type="evidence" value="ECO:0007669"/>
    <property type="project" value="TreeGrafter"/>
</dbReference>
<feature type="transmembrane region" description="Helical" evidence="2">
    <location>
        <begin position="88"/>
        <end position="111"/>
    </location>
</feature>
<feature type="transmembrane region" description="Helical" evidence="2">
    <location>
        <begin position="117"/>
        <end position="142"/>
    </location>
</feature>
<comment type="similarity">
    <text evidence="1">Belongs to the peptidase A24 family.</text>
</comment>
<dbReference type="InterPro" id="IPR000045">
    <property type="entry name" value="Prepilin_IV_endopep_pep"/>
</dbReference>
<keyword evidence="2" id="KW-0472">Membrane</keyword>
<dbReference type="AlphaFoldDB" id="A0A7M4DSW4"/>
<dbReference type="PANTHER" id="PTHR30487">
    <property type="entry name" value="TYPE 4 PREPILIN-LIKE PROTEINS LEADER PEPTIDE-PROCESSING ENZYME"/>
    <property type="match status" value="1"/>
</dbReference>
<evidence type="ECO:0000259" key="3">
    <source>
        <dbReference type="Pfam" id="PF01478"/>
    </source>
</evidence>
<keyword evidence="2" id="KW-1133">Transmembrane helix</keyword>
<gene>
    <name evidence="4" type="ORF">HALOF300_05266</name>
</gene>
<keyword evidence="2" id="KW-0812">Transmembrane</keyword>
<organism evidence="4 5">
    <name type="scientific">Occultella aeris</name>
    <dbReference type="NCBI Taxonomy" id="2761496"/>
    <lineage>
        <taxon>Bacteria</taxon>
        <taxon>Bacillati</taxon>
        <taxon>Actinomycetota</taxon>
        <taxon>Actinomycetes</taxon>
        <taxon>Micrococcales</taxon>
        <taxon>Ruaniaceae</taxon>
        <taxon>Occultella</taxon>
    </lineage>
</organism>
<dbReference type="EMBL" id="CACRYJ010000071">
    <property type="protein sequence ID" value="VZO40558.1"/>
    <property type="molecule type" value="Genomic_DNA"/>
</dbReference>
<accession>A0A7M4DSW4</accession>
<evidence type="ECO:0000313" key="4">
    <source>
        <dbReference type="EMBL" id="VZO40558.1"/>
    </source>
</evidence>
<feature type="transmembrane region" description="Helical" evidence="2">
    <location>
        <begin position="149"/>
        <end position="182"/>
    </location>
</feature>
<dbReference type="Gene3D" id="1.20.120.1220">
    <property type="match status" value="1"/>
</dbReference>
<dbReference type="GO" id="GO:0006465">
    <property type="term" value="P:signal peptide processing"/>
    <property type="evidence" value="ECO:0007669"/>
    <property type="project" value="TreeGrafter"/>
</dbReference>
<dbReference type="InterPro" id="IPR050882">
    <property type="entry name" value="Prepilin_peptidase/N-MTase"/>
</dbReference>
<protein>
    <submittedName>
        <fullName evidence="4">Type IV leader peptidase family protein</fullName>
    </submittedName>
</protein>
<evidence type="ECO:0000313" key="5">
    <source>
        <dbReference type="Proteomes" id="UP000419743"/>
    </source>
</evidence>
<proteinExistence type="inferred from homology"/>
<name>A0A7M4DSW4_9MICO</name>
<dbReference type="RefSeq" id="WP_156743811.1">
    <property type="nucleotide sequence ID" value="NZ_CACRYJ010000071.1"/>
</dbReference>
<feature type="transmembrane region" description="Helical" evidence="2">
    <location>
        <begin position="6"/>
        <end position="25"/>
    </location>
</feature>
<dbReference type="GO" id="GO:0004190">
    <property type="term" value="F:aspartic-type endopeptidase activity"/>
    <property type="evidence" value="ECO:0007669"/>
    <property type="project" value="InterPro"/>
</dbReference>
<feature type="transmembrane region" description="Helical" evidence="2">
    <location>
        <begin position="37"/>
        <end position="56"/>
    </location>
</feature>
<feature type="transmembrane region" description="Helical" evidence="2">
    <location>
        <begin position="62"/>
        <end position="81"/>
    </location>
</feature>
<dbReference type="Proteomes" id="UP000419743">
    <property type="component" value="Unassembled WGS sequence"/>
</dbReference>
<reference evidence="4 5" key="1">
    <citation type="submission" date="2019-11" db="EMBL/GenBank/DDBJ databases">
        <authorList>
            <person name="Criscuolo A."/>
        </authorList>
    </citation>
    <scope>NUCLEOTIDE SEQUENCE [LARGE SCALE GENOMIC DNA]</scope>
    <source>
        <strain evidence="4">CIP111667</strain>
    </source>
</reference>
<comment type="caution">
    <text evidence="4">The sequence shown here is derived from an EMBL/GenBank/DDBJ whole genome shotgun (WGS) entry which is preliminary data.</text>
</comment>
<keyword evidence="5" id="KW-1185">Reference proteome</keyword>
<dbReference type="PANTHER" id="PTHR30487:SF0">
    <property type="entry name" value="PREPILIN LEADER PEPTIDASE_N-METHYLTRANSFERASE-RELATED"/>
    <property type="match status" value="1"/>
</dbReference>
<evidence type="ECO:0000256" key="1">
    <source>
        <dbReference type="ARBA" id="ARBA00005801"/>
    </source>
</evidence>
<feature type="domain" description="Prepilin type IV endopeptidase peptidase" evidence="3">
    <location>
        <begin position="67"/>
        <end position="178"/>
    </location>
</feature>
<sequence>MGDPVVVLVCGALTGLVALILTPWLRTLTGAESTLPNSGLHAMLACFGGAGAAAVAGGWAELVALAVAALACSLLVVVDVATHRLPDLIVVPAFAVVLVALVVAAATTGAWPELLRALAGAAVVGLGLLLLCLASPTGLGLGDVKLGALIALVLGWTGWAAVAAGILAAFVLGGLFAVILLATTKADRRTAVAFGPWLVAGGVVGVAWGPALLGMA</sequence>